<dbReference type="OrthoDB" id="9785911at2"/>
<dbReference type="RefSeq" id="WP_128997011.1">
    <property type="nucleotide sequence ID" value="NZ_PDKN01000010.1"/>
</dbReference>
<proteinExistence type="predicted"/>
<dbReference type="SUPFAM" id="SSF55729">
    <property type="entry name" value="Acyl-CoA N-acyltransferases (Nat)"/>
    <property type="match status" value="1"/>
</dbReference>
<dbReference type="InterPro" id="IPR038740">
    <property type="entry name" value="BioF2-like_GNAT_dom"/>
</dbReference>
<comment type="caution">
    <text evidence="2">The sequence shown here is derived from an EMBL/GenBank/DDBJ whole genome shotgun (WGS) entry which is preliminary data.</text>
</comment>
<accession>A0A4Q0XN43</accession>
<dbReference type="InterPro" id="IPR016181">
    <property type="entry name" value="Acyl_CoA_acyltransferase"/>
</dbReference>
<name>A0A4Q0XN43_9BACT</name>
<dbReference type="AlphaFoldDB" id="A0A4Q0XN43"/>
<dbReference type="EMBL" id="PDKN01000010">
    <property type="protein sequence ID" value="RXJ54421.1"/>
    <property type="molecule type" value="Genomic_DNA"/>
</dbReference>
<evidence type="ECO:0000313" key="3">
    <source>
        <dbReference type="Proteomes" id="UP000290657"/>
    </source>
</evidence>
<protein>
    <recommendedName>
        <fullName evidence="1">BioF2-like acetyltransferase domain-containing protein</fullName>
    </recommendedName>
</protein>
<feature type="domain" description="BioF2-like acetyltransferase" evidence="1">
    <location>
        <begin position="124"/>
        <end position="251"/>
    </location>
</feature>
<reference evidence="2 3" key="1">
    <citation type="submission" date="2017-10" db="EMBL/GenBank/DDBJ databases">
        <title>Genomics of the genus Arcobacter.</title>
        <authorList>
            <person name="Perez-Cataluna A."/>
            <person name="Figueras M.J."/>
        </authorList>
    </citation>
    <scope>NUCLEOTIDE SEQUENCE [LARGE SCALE GENOMIC DNA]</scope>
    <source>
        <strain evidence="2 3">CECT 8987</strain>
    </source>
</reference>
<evidence type="ECO:0000259" key="1">
    <source>
        <dbReference type="Pfam" id="PF13480"/>
    </source>
</evidence>
<gene>
    <name evidence="2" type="ORF">CRV04_11550</name>
</gene>
<evidence type="ECO:0000313" key="2">
    <source>
        <dbReference type="EMBL" id="RXJ54421.1"/>
    </source>
</evidence>
<dbReference type="Pfam" id="PF13480">
    <property type="entry name" value="Acetyltransf_6"/>
    <property type="match status" value="1"/>
</dbReference>
<sequence length="318" mass="38766">MFDYKIYQNQEFLQILEDVYQIEKVKIFEDEQLNNITTFYQSKKKKGNIFNMPFNFYYTPHFSEENKNVFFDQLNKFSIQNNSNIVIKSLIKYDDFHYVSQNMNSILDVSKVNSYEAYFNSLRKNFRQNIRTSYNKLPNDIEFKIINNINELELFYITLSELYIDKHKMVFQPFDLYRKLFESGIAKYFVYKKNNQILSAIVIIEDENKVHYNWGITHNDYYKYSLNTLLVNEMIKHYFDKNIQYVDFGATPNSDEKLLYFKSRWGCEHYSVYEYYTLNKPLEIDLNNSYKLPRNIYSKFPKPFLRWLMPKIVPWLVH</sequence>
<organism evidence="2 3">
    <name type="scientific">Candidatus Marinarcus aquaticus</name>
    <dbReference type="NCBI Taxonomy" id="2044504"/>
    <lineage>
        <taxon>Bacteria</taxon>
        <taxon>Pseudomonadati</taxon>
        <taxon>Campylobacterota</taxon>
        <taxon>Epsilonproteobacteria</taxon>
        <taxon>Campylobacterales</taxon>
        <taxon>Arcobacteraceae</taxon>
        <taxon>Candidatus Marinarcus</taxon>
    </lineage>
</organism>
<keyword evidence="3" id="KW-1185">Reference proteome</keyword>
<dbReference type="Proteomes" id="UP000290657">
    <property type="component" value="Unassembled WGS sequence"/>
</dbReference>
<dbReference type="Gene3D" id="3.40.630.30">
    <property type="match status" value="1"/>
</dbReference>